<gene>
    <name evidence="2" type="ORF">JXQ802_LOCUS29199</name>
    <name evidence="1" type="ORF">RFH988_LOCUS15947</name>
</gene>
<evidence type="ECO:0008006" key="5">
    <source>
        <dbReference type="Google" id="ProtNLM"/>
    </source>
</evidence>
<evidence type="ECO:0000313" key="1">
    <source>
        <dbReference type="EMBL" id="CAF1035582.1"/>
    </source>
</evidence>
<proteinExistence type="predicted"/>
<dbReference type="EMBL" id="CAJNOO010000796">
    <property type="protein sequence ID" value="CAF1035582.1"/>
    <property type="molecule type" value="Genomic_DNA"/>
</dbReference>
<organism evidence="1 4">
    <name type="scientific">Rotaria sordida</name>
    <dbReference type="NCBI Taxonomy" id="392033"/>
    <lineage>
        <taxon>Eukaryota</taxon>
        <taxon>Metazoa</taxon>
        <taxon>Spiralia</taxon>
        <taxon>Gnathifera</taxon>
        <taxon>Rotifera</taxon>
        <taxon>Eurotatoria</taxon>
        <taxon>Bdelloidea</taxon>
        <taxon>Philodinida</taxon>
        <taxon>Philodinidae</taxon>
        <taxon>Rotaria</taxon>
    </lineage>
</organism>
<evidence type="ECO:0000313" key="2">
    <source>
        <dbReference type="EMBL" id="CAF1295070.1"/>
    </source>
</evidence>
<evidence type="ECO:0000313" key="3">
    <source>
        <dbReference type="Proteomes" id="UP000663870"/>
    </source>
</evidence>
<sequence>MLIWILKVKFSKFQYSSDLCLTNSVGNYWEYYDKTMASTSSSDNALINIIVEISSKGSEKKINLNDIPLSITVGELKKQLKVQPNARFGRLDQFESWDNRRTLSDYFVKNGESFMCVIQCTIEEGQSSFDDYNEWLLANNKPAQ</sequence>
<protein>
    <recommendedName>
        <fullName evidence="5">Ubiquitin-like domain-containing protein</fullName>
    </recommendedName>
</protein>
<name>A0A814JC80_9BILA</name>
<comment type="caution">
    <text evidence="1">The sequence shown here is derived from an EMBL/GenBank/DDBJ whole genome shotgun (WGS) entry which is preliminary data.</text>
</comment>
<dbReference type="AlphaFoldDB" id="A0A814JC80"/>
<dbReference type="Proteomes" id="UP000663870">
    <property type="component" value="Unassembled WGS sequence"/>
</dbReference>
<dbReference type="OrthoDB" id="10040955at2759"/>
<evidence type="ECO:0000313" key="4">
    <source>
        <dbReference type="Proteomes" id="UP000663882"/>
    </source>
</evidence>
<reference evidence="1" key="1">
    <citation type="submission" date="2021-02" db="EMBL/GenBank/DDBJ databases">
        <authorList>
            <person name="Nowell W R."/>
        </authorList>
    </citation>
    <scope>NUCLEOTIDE SEQUENCE</scope>
</reference>
<dbReference type="Proteomes" id="UP000663882">
    <property type="component" value="Unassembled WGS sequence"/>
</dbReference>
<dbReference type="EMBL" id="CAJNOL010001134">
    <property type="protein sequence ID" value="CAF1295070.1"/>
    <property type="molecule type" value="Genomic_DNA"/>
</dbReference>
<accession>A0A814JC80</accession>
<keyword evidence="3" id="KW-1185">Reference proteome</keyword>